<dbReference type="AlphaFoldDB" id="A0A7W0HNL3"/>
<keyword evidence="2" id="KW-0238">DNA-binding</keyword>
<dbReference type="GO" id="GO:0003700">
    <property type="term" value="F:DNA-binding transcription factor activity"/>
    <property type="evidence" value="ECO:0007669"/>
    <property type="project" value="InterPro"/>
</dbReference>
<dbReference type="SMART" id="SM00418">
    <property type="entry name" value="HTH_ARSR"/>
    <property type="match status" value="1"/>
</dbReference>
<sequence>MNRKLDARTLKSFTHPLRLRIYELLEDQGPQTATTLAVELGENTGATSYHLRELAKHGMIEIAEGVGKGKEKYWRVTPGGFMTGPPWEEKDPAAAAGAEVMLDSTLRRRGEELARWREEGATTPQEWIEASVLAHRVFRLTAPEMGEMTREVLAVLERYRLMSEAHVERRTEDAARVVVHFDTFPVGVSAAPPA</sequence>
<dbReference type="InterPro" id="IPR036388">
    <property type="entry name" value="WH-like_DNA-bd_sf"/>
</dbReference>
<dbReference type="SUPFAM" id="SSF46785">
    <property type="entry name" value="Winged helix' DNA-binding domain"/>
    <property type="match status" value="1"/>
</dbReference>
<evidence type="ECO:0000313" key="2">
    <source>
        <dbReference type="EMBL" id="MBA2889913.1"/>
    </source>
</evidence>
<dbReference type="RefSeq" id="WP_181608651.1">
    <property type="nucleotide sequence ID" value="NZ_BAABAM010000001.1"/>
</dbReference>
<dbReference type="EMBL" id="JACDUR010000001">
    <property type="protein sequence ID" value="MBA2889913.1"/>
    <property type="molecule type" value="Genomic_DNA"/>
</dbReference>
<accession>A0A7W0HNL3</accession>
<gene>
    <name evidence="2" type="ORF">HNR30_001248</name>
</gene>
<dbReference type="Gene3D" id="1.10.10.10">
    <property type="entry name" value="Winged helix-like DNA-binding domain superfamily/Winged helix DNA-binding domain"/>
    <property type="match status" value="1"/>
</dbReference>
<proteinExistence type="predicted"/>
<organism evidence="2 3">
    <name type="scientific">Nonomuraea soli</name>
    <dbReference type="NCBI Taxonomy" id="1032476"/>
    <lineage>
        <taxon>Bacteria</taxon>
        <taxon>Bacillati</taxon>
        <taxon>Actinomycetota</taxon>
        <taxon>Actinomycetes</taxon>
        <taxon>Streptosporangiales</taxon>
        <taxon>Streptosporangiaceae</taxon>
        <taxon>Nonomuraea</taxon>
    </lineage>
</organism>
<reference evidence="2 3" key="1">
    <citation type="submission" date="2020-07" db="EMBL/GenBank/DDBJ databases">
        <title>Genomic Encyclopedia of Type Strains, Phase IV (KMG-IV): sequencing the most valuable type-strain genomes for metagenomic binning, comparative biology and taxonomic classification.</title>
        <authorList>
            <person name="Goeker M."/>
        </authorList>
    </citation>
    <scope>NUCLEOTIDE SEQUENCE [LARGE SCALE GENOMIC DNA]</scope>
    <source>
        <strain evidence="2 3">DSM 45533</strain>
    </source>
</reference>
<name>A0A7W0HNL3_9ACTN</name>
<dbReference type="InterPro" id="IPR036390">
    <property type="entry name" value="WH_DNA-bd_sf"/>
</dbReference>
<dbReference type="Proteomes" id="UP000530928">
    <property type="component" value="Unassembled WGS sequence"/>
</dbReference>
<comment type="caution">
    <text evidence="2">The sequence shown here is derived from an EMBL/GenBank/DDBJ whole genome shotgun (WGS) entry which is preliminary data.</text>
</comment>
<dbReference type="InterPro" id="IPR011991">
    <property type="entry name" value="ArsR-like_HTH"/>
</dbReference>
<dbReference type="Pfam" id="PF12840">
    <property type="entry name" value="HTH_20"/>
    <property type="match status" value="1"/>
</dbReference>
<dbReference type="CDD" id="cd00090">
    <property type="entry name" value="HTH_ARSR"/>
    <property type="match status" value="1"/>
</dbReference>
<evidence type="ECO:0000313" key="3">
    <source>
        <dbReference type="Proteomes" id="UP000530928"/>
    </source>
</evidence>
<feature type="domain" description="HTH arsR-type" evidence="1">
    <location>
        <begin position="8"/>
        <end position="83"/>
    </location>
</feature>
<dbReference type="InterPro" id="IPR001845">
    <property type="entry name" value="HTH_ArsR_DNA-bd_dom"/>
</dbReference>
<protein>
    <submittedName>
        <fullName evidence="2">DNA-binding transcriptional ArsR family regulator</fullName>
    </submittedName>
</protein>
<evidence type="ECO:0000259" key="1">
    <source>
        <dbReference type="SMART" id="SM00418"/>
    </source>
</evidence>
<dbReference type="GO" id="GO:0003677">
    <property type="term" value="F:DNA binding"/>
    <property type="evidence" value="ECO:0007669"/>
    <property type="project" value="UniProtKB-KW"/>
</dbReference>
<keyword evidence="3" id="KW-1185">Reference proteome</keyword>